<feature type="transmembrane region" description="Helical" evidence="1">
    <location>
        <begin position="264"/>
        <end position="285"/>
    </location>
</feature>
<dbReference type="AlphaFoldDB" id="A0A9W7EVL6"/>
<evidence type="ECO:0000256" key="1">
    <source>
        <dbReference type="SAM" id="Phobius"/>
    </source>
</evidence>
<evidence type="ECO:0000313" key="2">
    <source>
        <dbReference type="EMBL" id="GMH91790.1"/>
    </source>
</evidence>
<keyword evidence="1" id="KW-0472">Membrane</keyword>
<feature type="transmembrane region" description="Helical" evidence="1">
    <location>
        <begin position="365"/>
        <end position="386"/>
    </location>
</feature>
<dbReference type="Proteomes" id="UP001162640">
    <property type="component" value="Unassembled WGS sequence"/>
</dbReference>
<gene>
    <name evidence="2" type="ORF">TL16_g12155</name>
</gene>
<feature type="transmembrane region" description="Helical" evidence="1">
    <location>
        <begin position="130"/>
        <end position="156"/>
    </location>
</feature>
<feature type="transmembrane region" description="Helical" evidence="1">
    <location>
        <begin position="407"/>
        <end position="429"/>
    </location>
</feature>
<reference evidence="3" key="1">
    <citation type="journal article" date="2023" name="Commun. Biol.">
        <title>Genome analysis of Parmales, the sister group of diatoms, reveals the evolutionary specialization of diatoms from phago-mixotrophs to photoautotrophs.</title>
        <authorList>
            <person name="Ban H."/>
            <person name="Sato S."/>
            <person name="Yoshikawa S."/>
            <person name="Yamada K."/>
            <person name="Nakamura Y."/>
            <person name="Ichinomiya M."/>
            <person name="Sato N."/>
            <person name="Blanc-Mathieu R."/>
            <person name="Endo H."/>
            <person name="Kuwata A."/>
            <person name="Ogata H."/>
        </authorList>
    </citation>
    <scope>NUCLEOTIDE SEQUENCE [LARGE SCALE GENOMIC DNA]</scope>
</reference>
<keyword evidence="1" id="KW-0812">Transmembrane</keyword>
<organism evidence="2 3">
    <name type="scientific">Triparma laevis f. inornata</name>
    <dbReference type="NCBI Taxonomy" id="1714386"/>
    <lineage>
        <taxon>Eukaryota</taxon>
        <taxon>Sar</taxon>
        <taxon>Stramenopiles</taxon>
        <taxon>Ochrophyta</taxon>
        <taxon>Bolidophyceae</taxon>
        <taxon>Parmales</taxon>
        <taxon>Triparmaceae</taxon>
        <taxon>Triparma</taxon>
    </lineage>
</organism>
<dbReference type="EMBL" id="BLQM01000479">
    <property type="protein sequence ID" value="GMH91790.1"/>
    <property type="molecule type" value="Genomic_DNA"/>
</dbReference>
<evidence type="ECO:0000313" key="3">
    <source>
        <dbReference type="Proteomes" id="UP001162640"/>
    </source>
</evidence>
<protein>
    <submittedName>
        <fullName evidence="2">Uncharacterized protein</fullName>
    </submittedName>
</protein>
<name>A0A9W7EVL6_9STRA</name>
<proteinExistence type="predicted"/>
<feature type="transmembrane region" description="Helical" evidence="1">
    <location>
        <begin position="162"/>
        <end position="184"/>
    </location>
</feature>
<accession>A0A9W7EVL6</accession>
<comment type="caution">
    <text evidence="2">The sequence shown here is derived from an EMBL/GenBank/DDBJ whole genome shotgun (WGS) entry which is preliminary data.</text>
</comment>
<sequence length="586" mass="66291">MATIAPEVEAELGSVIKADDRAALEKDNALLRAEINDLQSKITTTIPFKGTTTSGLEVDMDAVVEVETDVFLYIFTELMRPGTATVLSVPECTKMFGQITRSDLVDRNSGYEELLVLASMKIASGNRKYAAVRLMLGALLSTFDTMTDIYMVYTYYSTNEHAFARATMFSLFANIAIQLGIVVLQNKNLGLGRLVKEMMYVIFFIKPGVDASRVVLGTEQSVGSVTNPKIEMILSKLSELFTEAIPGSLIQSYAFLTGANQTTAAIFSIIVSIFCAAFTSAGVSFDMDLDRASRAQTPQFFGYIPNGMKVKGKVFLSMFVMSACQLAAKAFACALGAVQSFLVVFAYMAIDFAIFFGYKLCRRDFWYWIPVDGATGIFVSILFRIIGKTVTDFTALLQFRHPFDLGGAYYCWTLLSTPFVCFYFGWAYLQYVESEEGEARNLPMKLFPWQVYTGIGSLMLVHFINVMYFLTTINSKYIRTFYSTLSGNQQEIGNFVNPERADERKIDIFSRNRHKWERIEEEVLDWVNLKIPEWNESQPTWWNARRKASIPDWAVREEGYLKSIRSVEVIEVVKRMRTSRREWGWG</sequence>
<feature type="transmembrane region" description="Helical" evidence="1">
    <location>
        <begin position="449"/>
        <end position="470"/>
    </location>
</feature>
<keyword evidence="1" id="KW-1133">Transmembrane helix</keyword>
<feature type="transmembrane region" description="Helical" evidence="1">
    <location>
        <begin position="341"/>
        <end position="359"/>
    </location>
</feature>